<evidence type="ECO:0000313" key="3">
    <source>
        <dbReference type="EMBL" id="SUA55049.1"/>
    </source>
</evidence>
<dbReference type="EMBL" id="UGSB01000001">
    <property type="protein sequence ID" value="SUA55049.1"/>
    <property type="molecule type" value="Genomic_DNA"/>
</dbReference>
<accession>A0A378XHN0</accession>
<evidence type="ECO:0000313" key="5">
    <source>
        <dbReference type="Proteomes" id="UP000594903"/>
    </source>
</evidence>
<keyword evidence="5" id="KW-1185">Reference proteome</keyword>
<keyword evidence="1" id="KW-0472">Membrane</keyword>
<protein>
    <submittedName>
        <fullName evidence="2">Cytochrome bd-I oxidase subunit CydX</fullName>
    </submittedName>
    <submittedName>
        <fullName evidence="3">Predicted outer membrane lipoprotein</fullName>
    </submittedName>
</protein>
<name>A0A378XHN0_9BURK</name>
<dbReference type="EMBL" id="CP065725">
    <property type="protein sequence ID" value="QPT39158.1"/>
    <property type="molecule type" value="Genomic_DNA"/>
</dbReference>
<dbReference type="STRING" id="1122619.GCA_000373745_01826"/>
<evidence type="ECO:0000256" key="1">
    <source>
        <dbReference type="SAM" id="Phobius"/>
    </source>
</evidence>
<reference evidence="2 5" key="2">
    <citation type="submission" date="2020-12" db="EMBL/GenBank/DDBJ databases">
        <title>FDA dAtabase for Regulatory Grade micrObial Sequences (FDA-ARGOS): Supporting development and validation of Infectious Disease Dx tests.</title>
        <authorList>
            <person name="Sproer C."/>
            <person name="Gronow S."/>
            <person name="Severitt S."/>
            <person name="Schroder I."/>
            <person name="Tallon L."/>
            <person name="Sadzewicz L."/>
            <person name="Zhao X."/>
            <person name="Boylan J."/>
            <person name="Ott S."/>
            <person name="Bowen H."/>
            <person name="Vavikolanu K."/>
            <person name="Mehta A."/>
            <person name="Aluvathingal J."/>
            <person name="Nadendla S."/>
            <person name="Lowell S."/>
            <person name="Myers T."/>
            <person name="Yan Y."/>
            <person name="Sichtig H."/>
        </authorList>
    </citation>
    <scope>NUCLEOTIDE SEQUENCE [LARGE SCALE GENOMIC DNA]</scope>
    <source>
        <strain evidence="2 5">FDAARGOS_872</strain>
    </source>
</reference>
<dbReference type="AlphaFoldDB" id="A0A378XHN0"/>
<dbReference type="InterPro" id="IPR012994">
    <property type="entry name" value="YbgT_YccB"/>
</dbReference>
<dbReference type="OrthoDB" id="9806372at2"/>
<sequence length="44" mass="4936">MWYLTWMLGTALACGVAIAVGLWYEIHHQRLDAIGETTEGNKNT</sequence>
<keyword evidence="3" id="KW-0449">Lipoprotein</keyword>
<dbReference type="Proteomes" id="UP000254603">
    <property type="component" value="Unassembled WGS sequence"/>
</dbReference>
<dbReference type="Proteomes" id="UP000594903">
    <property type="component" value="Chromosome"/>
</dbReference>
<dbReference type="RefSeq" id="WP_018575008.1">
    <property type="nucleotide sequence ID" value="NZ_CP065725.1"/>
</dbReference>
<gene>
    <name evidence="2" type="primary">cydX</name>
    <name evidence="2" type="ORF">I6G29_08155</name>
    <name evidence="3" type="ORF">NCTC11997_01698</name>
</gene>
<organism evidence="3 4">
    <name type="scientific">Oligella ureolytica</name>
    <dbReference type="NCBI Taxonomy" id="90244"/>
    <lineage>
        <taxon>Bacteria</taxon>
        <taxon>Pseudomonadati</taxon>
        <taxon>Pseudomonadota</taxon>
        <taxon>Betaproteobacteria</taxon>
        <taxon>Burkholderiales</taxon>
        <taxon>Alcaligenaceae</taxon>
        <taxon>Oligella</taxon>
    </lineage>
</organism>
<feature type="transmembrane region" description="Helical" evidence="1">
    <location>
        <begin position="6"/>
        <end position="24"/>
    </location>
</feature>
<proteinExistence type="predicted"/>
<dbReference type="NCBIfam" id="TIGR02106">
    <property type="entry name" value="cyd_oper_ybgT"/>
    <property type="match status" value="1"/>
</dbReference>
<dbReference type="InterPro" id="IPR011724">
    <property type="entry name" value="Cyd_oper_YbgT"/>
</dbReference>
<keyword evidence="1" id="KW-1133">Transmembrane helix</keyword>
<dbReference type="Pfam" id="PF08173">
    <property type="entry name" value="YbgT_YccB"/>
    <property type="match status" value="1"/>
</dbReference>
<reference evidence="3 4" key="1">
    <citation type="submission" date="2018-06" db="EMBL/GenBank/DDBJ databases">
        <authorList>
            <consortium name="Pathogen Informatics"/>
            <person name="Doyle S."/>
        </authorList>
    </citation>
    <scope>NUCLEOTIDE SEQUENCE [LARGE SCALE GENOMIC DNA]</scope>
    <source>
        <strain evidence="3 4">NCTC11997</strain>
    </source>
</reference>
<keyword evidence="1" id="KW-0812">Transmembrane</keyword>
<evidence type="ECO:0000313" key="2">
    <source>
        <dbReference type="EMBL" id="QPT39158.1"/>
    </source>
</evidence>
<evidence type="ECO:0000313" key="4">
    <source>
        <dbReference type="Proteomes" id="UP000254603"/>
    </source>
</evidence>